<evidence type="ECO:0000256" key="1">
    <source>
        <dbReference type="SAM" id="SignalP"/>
    </source>
</evidence>
<dbReference type="Proteomes" id="UP000434957">
    <property type="component" value="Unassembled WGS sequence"/>
</dbReference>
<feature type="signal peptide" evidence="1">
    <location>
        <begin position="1"/>
        <end position="22"/>
    </location>
</feature>
<accession>A0A6A3NWC4</accession>
<dbReference type="EMBL" id="QXFT01000206">
    <property type="protein sequence ID" value="KAE9350967.1"/>
    <property type="molecule type" value="Genomic_DNA"/>
</dbReference>
<name>A0A6A3NWC4_9STRA</name>
<dbReference type="AlphaFoldDB" id="A0A6A3NWC4"/>
<feature type="chain" id="PRO_5036165422" description="Secreted protein" evidence="1">
    <location>
        <begin position="23"/>
        <end position="88"/>
    </location>
</feature>
<organism evidence="2 4">
    <name type="scientific">Phytophthora rubi</name>
    <dbReference type="NCBI Taxonomy" id="129364"/>
    <lineage>
        <taxon>Eukaryota</taxon>
        <taxon>Sar</taxon>
        <taxon>Stramenopiles</taxon>
        <taxon>Oomycota</taxon>
        <taxon>Peronosporomycetes</taxon>
        <taxon>Peronosporales</taxon>
        <taxon>Peronosporaceae</taxon>
        <taxon>Phytophthora</taxon>
    </lineage>
</organism>
<dbReference type="Proteomes" id="UP000429607">
    <property type="component" value="Unassembled WGS sequence"/>
</dbReference>
<reference evidence="2 4" key="1">
    <citation type="submission" date="2018-09" db="EMBL/GenBank/DDBJ databases">
        <title>Genomic investigation of the strawberry pathogen Phytophthora fragariae indicates pathogenicity is determined by transcriptional variation in three key races.</title>
        <authorList>
            <person name="Adams T.M."/>
            <person name="Armitage A.D."/>
            <person name="Sobczyk M.K."/>
            <person name="Bates H.J."/>
            <person name="Dunwell J.M."/>
            <person name="Nellist C.F."/>
            <person name="Harrison R.J."/>
        </authorList>
    </citation>
    <scope>NUCLEOTIDE SEQUENCE [LARGE SCALE GENOMIC DNA]</scope>
    <source>
        <strain evidence="2 4">SCRP249</strain>
        <strain evidence="3 5">SCRP333</strain>
    </source>
</reference>
<evidence type="ECO:0000313" key="2">
    <source>
        <dbReference type="EMBL" id="KAE9045449.1"/>
    </source>
</evidence>
<evidence type="ECO:0008006" key="6">
    <source>
        <dbReference type="Google" id="ProtNLM"/>
    </source>
</evidence>
<keyword evidence="5" id="KW-1185">Reference proteome</keyword>
<keyword evidence="1" id="KW-0732">Signal</keyword>
<protein>
    <recommendedName>
        <fullName evidence="6">Secreted protein</fullName>
    </recommendedName>
</protein>
<gene>
    <name evidence="2" type="ORF">PR001_g4956</name>
    <name evidence="3" type="ORF">PR003_g5100</name>
</gene>
<evidence type="ECO:0000313" key="5">
    <source>
        <dbReference type="Proteomes" id="UP000434957"/>
    </source>
</evidence>
<evidence type="ECO:0000313" key="3">
    <source>
        <dbReference type="EMBL" id="KAE9350967.1"/>
    </source>
</evidence>
<sequence>MGGRASKLRGLFSVALTLTSHSLAPVGRTSLIQASLAWSAECQSHGGTPATLPRLTMVSVIVVSSSGCRWKEGAVGGDDSTLLPSAWG</sequence>
<dbReference type="EMBL" id="QXFV01000213">
    <property type="protein sequence ID" value="KAE9045449.1"/>
    <property type="molecule type" value="Genomic_DNA"/>
</dbReference>
<comment type="caution">
    <text evidence="2">The sequence shown here is derived from an EMBL/GenBank/DDBJ whole genome shotgun (WGS) entry which is preliminary data.</text>
</comment>
<proteinExistence type="predicted"/>
<evidence type="ECO:0000313" key="4">
    <source>
        <dbReference type="Proteomes" id="UP000429607"/>
    </source>
</evidence>